<sequence>MQVVFATMSVAPSIRLSEEILAKAILAFYVSSKLVPAGVTEEALEEWSAKMGAGLRKLGSKFRRLFWETPGNAKSPGLKQLKQRCIDAGISRDVVANDASESSSRAASHEDLDNVAPAPSKASSSFDWSRLQQRLKQCMGDKLDLLAESKGLKKRPVATPIRGKDGLPDFVLESLSRQLPAVAPFATTAGEDDTVAVEEQAKPKKPKGKSSAKNKGGKRSKKQKEIAGPEVEEGLKLDEPPVDACPGLDPAALLQQPDVKYNPNTFSKMRLAFIKQQKEKGMKHVEANQAWMSSNLRADLVSQLPEKAYDYIEYFSGEGRVSAALWKAGFSGVSLDKTKDKEYHTFDFTTVAGYSFVSLGNLLASRVALLAYLSLALLCRFVLEQQYHERFGAHFAELKKEMADHHWEALPESPFQERKAELFKKSDLELFQEGFDIDWKNEEDIDLWEDAWAFCFHSNRGEAKLFEVITYLREQPSFRPLDRWSALLDRAYHDVKILRQMTFVEHE</sequence>
<organism evidence="2">
    <name type="scientific">Cladocopium goreaui</name>
    <dbReference type="NCBI Taxonomy" id="2562237"/>
    <lineage>
        <taxon>Eukaryota</taxon>
        <taxon>Sar</taxon>
        <taxon>Alveolata</taxon>
        <taxon>Dinophyceae</taxon>
        <taxon>Suessiales</taxon>
        <taxon>Symbiodiniaceae</taxon>
        <taxon>Cladocopium</taxon>
    </lineage>
</organism>
<dbReference type="EMBL" id="CAMXCT030002122">
    <property type="protein sequence ID" value="CAL4783155.1"/>
    <property type="molecule type" value="Genomic_DNA"/>
</dbReference>
<dbReference type="Proteomes" id="UP001152797">
    <property type="component" value="Unassembled WGS sequence"/>
</dbReference>
<comment type="caution">
    <text evidence="2">The sequence shown here is derived from an EMBL/GenBank/DDBJ whole genome shotgun (WGS) entry which is preliminary data.</text>
</comment>
<evidence type="ECO:0000313" key="4">
    <source>
        <dbReference type="Proteomes" id="UP001152797"/>
    </source>
</evidence>
<feature type="region of interest" description="Disordered" evidence="1">
    <location>
        <begin position="197"/>
        <end position="242"/>
    </location>
</feature>
<gene>
    <name evidence="2" type="ORF">C1SCF055_LOCUS22368</name>
</gene>
<evidence type="ECO:0000313" key="2">
    <source>
        <dbReference type="EMBL" id="CAI3995843.1"/>
    </source>
</evidence>
<feature type="compositionally biased region" description="Basic and acidic residues" evidence="1">
    <location>
        <begin position="223"/>
        <end position="239"/>
    </location>
</feature>
<dbReference type="EMBL" id="CAMXCT020002122">
    <property type="protein sequence ID" value="CAL1149218.1"/>
    <property type="molecule type" value="Genomic_DNA"/>
</dbReference>
<name>A0A9P1CRX2_9DINO</name>
<dbReference type="EMBL" id="CAMXCT010002122">
    <property type="protein sequence ID" value="CAI3995843.1"/>
    <property type="molecule type" value="Genomic_DNA"/>
</dbReference>
<proteinExistence type="predicted"/>
<evidence type="ECO:0000313" key="3">
    <source>
        <dbReference type="EMBL" id="CAL4783155.1"/>
    </source>
</evidence>
<protein>
    <submittedName>
        <fullName evidence="3">Retrovirus-related Pol polyprotein from transposon TNT 1-94</fullName>
    </submittedName>
</protein>
<feature type="compositionally biased region" description="Basic residues" evidence="1">
    <location>
        <begin position="203"/>
        <end position="222"/>
    </location>
</feature>
<accession>A0A9P1CRX2</accession>
<keyword evidence="4" id="KW-1185">Reference proteome</keyword>
<feature type="region of interest" description="Disordered" evidence="1">
    <location>
        <begin position="99"/>
        <end position="127"/>
    </location>
</feature>
<reference evidence="3 4" key="2">
    <citation type="submission" date="2024-05" db="EMBL/GenBank/DDBJ databases">
        <authorList>
            <person name="Chen Y."/>
            <person name="Shah S."/>
            <person name="Dougan E. K."/>
            <person name="Thang M."/>
            <person name="Chan C."/>
        </authorList>
    </citation>
    <scope>NUCLEOTIDE SEQUENCE [LARGE SCALE GENOMIC DNA]</scope>
</reference>
<evidence type="ECO:0000256" key="1">
    <source>
        <dbReference type="SAM" id="MobiDB-lite"/>
    </source>
</evidence>
<reference evidence="2" key="1">
    <citation type="submission" date="2022-10" db="EMBL/GenBank/DDBJ databases">
        <authorList>
            <person name="Chen Y."/>
            <person name="Dougan E. K."/>
            <person name="Chan C."/>
            <person name="Rhodes N."/>
            <person name="Thang M."/>
        </authorList>
    </citation>
    <scope>NUCLEOTIDE SEQUENCE</scope>
</reference>
<dbReference type="AlphaFoldDB" id="A0A9P1CRX2"/>